<dbReference type="EMBL" id="JAHLEM010000924">
    <property type="protein sequence ID" value="MBU3871053.1"/>
    <property type="molecule type" value="Genomic_DNA"/>
</dbReference>
<evidence type="ECO:0000313" key="2">
    <source>
        <dbReference type="EMBL" id="MBU3871053.1"/>
    </source>
</evidence>
<feature type="region of interest" description="Disordered" evidence="1">
    <location>
        <begin position="90"/>
        <end position="117"/>
    </location>
</feature>
<keyword evidence="3" id="KW-1185">Reference proteome</keyword>
<organism evidence="2 3">
    <name type="scientific">Streptomyces niphimycinicus</name>
    <dbReference type="NCBI Taxonomy" id="2842201"/>
    <lineage>
        <taxon>Bacteria</taxon>
        <taxon>Bacillati</taxon>
        <taxon>Actinomycetota</taxon>
        <taxon>Actinomycetes</taxon>
        <taxon>Kitasatosporales</taxon>
        <taxon>Streptomycetaceae</taxon>
        <taxon>Streptomyces</taxon>
    </lineage>
</organism>
<sequence>AANSTARVAPLHTPPSRAFARPAAERCRGGVSDEGAGSSGVREGRPSGERSERACGERSERASGGRPEVDEAGVADGGCRFLGAAGSPSVSTACSATGPLPSTCAYEPAAPLRPGPL</sequence>
<protein>
    <submittedName>
        <fullName evidence="2">Uncharacterized protein</fullName>
    </submittedName>
</protein>
<reference evidence="2 3" key="1">
    <citation type="submission" date="2021-06" db="EMBL/GenBank/DDBJ databases">
        <authorList>
            <person name="Pan X."/>
        </authorList>
    </citation>
    <scope>NUCLEOTIDE SEQUENCE [LARGE SCALE GENOMIC DNA]</scope>
    <source>
        <strain evidence="2 3">4503</strain>
    </source>
</reference>
<comment type="caution">
    <text evidence="2">The sequence shown here is derived from an EMBL/GenBank/DDBJ whole genome shotgun (WGS) entry which is preliminary data.</text>
</comment>
<name>A0ABS6CVW9_9ACTN</name>
<accession>A0ABS6CVW9</accession>
<evidence type="ECO:0000313" key="3">
    <source>
        <dbReference type="Proteomes" id="UP000720508"/>
    </source>
</evidence>
<feature type="non-terminal residue" evidence="2">
    <location>
        <position position="1"/>
    </location>
</feature>
<proteinExistence type="predicted"/>
<feature type="region of interest" description="Disordered" evidence="1">
    <location>
        <begin position="1"/>
        <end position="74"/>
    </location>
</feature>
<evidence type="ECO:0000256" key="1">
    <source>
        <dbReference type="SAM" id="MobiDB-lite"/>
    </source>
</evidence>
<gene>
    <name evidence="2" type="ORF">KN815_45505</name>
</gene>
<feature type="compositionally biased region" description="Basic and acidic residues" evidence="1">
    <location>
        <begin position="42"/>
        <end position="69"/>
    </location>
</feature>
<dbReference type="Proteomes" id="UP000720508">
    <property type="component" value="Unassembled WGS sequence"/>
</dbReference>